<feature type="compositionally biased region" description="Polar residues" evidence="1">
    <location>
        <begin position="196"/>
        <end position="210"/>
    </location>
</feature>
<sequence>MMSETPMGAARVSPVGQETRRVQPARWGRPAFLLLDKRPEQCSWHDGGGPLFSCWTRDQNSAAGTMGAARYSPVGQDTRTVQLARWGRPASLLSDKRPEQCSRHDGEARYSPVGQDTRTVQLARWGRPASLLSDKRPEQCSRHDGEARYSPVGQDTRTVQLARWGRPAILLLDKTPEQCSWHDGGGPRLSCRTRDQINSAAGTKINPLNK</sequence>
<gene>
    <name evidence="2" type="ORF">Bpfe_030815</name>
</gene>
<reference evidence="2" key="2">
    <citation type="submission" date="2023-04" db="EMBL/GenBank/DDBJ databases">
        <authorList>
            <person name="Bu L."/>
            <person name="Lu L."/>
            <person name="Laidemitt M.R."/>
            <person name="Zhang S.M."/>
            <person name="Mutuku M."/>
            <person name="Mkoji G."/>
            <person name="Steinauer M."/>
            <person name="Loker E.S."/>
        </authorList>
    </citation>
    <scope>NUCLEOTIDE SEQUENCE</scope>
    <source>
        <strain evidence="2">KasaAsao</strain>
        <tissue evidence="2">Whole Snail</tissue>
    </source>
</reference>
<comment type="caution">
    <text evidence="2">The sequence shown here is derived from an EMBL/GenBank/DDBJ whole genome shotgun (WGS) entry which is preliminary data.</text>
</comment>
<feature type="region of interest" description="Disordered" evidence="1">
    <location>
        <begin position="1"/>
        <end position="22"/>
    </location>
</feature>
<organism evidence="2 3">
    <name type="scientific">Biomphalaria pfeifferi</name>
    <name type="common">Bloodfluke planorb</name>
    <name type="synonym">Freshwater snail</name>
    <dbReference type="NCBI Taxonomy" id="112525"/>
    <lineage>
        <taxon>Eukaryota</taxon>
        <taxon>Metazoa</taxon>
        <taxon>Spiralia</taxon>
        <taxon>Lophotrochozoa</taxon>
        <taxon>Mollusca</taxon>
        <taxon>Gastropoda</taxon>
        <taxon>Heterobranchia</taxon>
        <taxon>Euthyneura</taxon>
        <taxon>Panpulmonata</taxon>
        <taxon>Hygrophila</taxon>
        <taxon>Lymnaeoidea</taxon>
        <taxon>Planorbidae</taxon>
        <taxon>Biomphalaria</taxon>
    </lineage>
</organism>
<reference evidence="2" key="1">
    <citation type="journal article" date="2023" name="PLoS Negl. Trop. Dis.">
        <title>A genome sequence for Biomphalaria pfeifferi, the major vector snail for the human-infecting parasite Schistosoma mansoni.</title>
        <authorList>
            <person name="Bu L."/>
            <person name="Lu L."/>
            <person name="Laidemitt M.R."/>
            <person name="Zhang S.M."/>
            <person name="Mutuku M."/>
            <person name="Mkoji G."/>
            <person name="Steinauer M."/>
            <person name="Loker E.S."/>
        </authorList>
    </citation>
    <scope>NUCLEOTIDE SEQUENCE</scope>
    <source>
        <strain evidence="2">KasaAsao</strain>
    </source>
</reference>
<protein>
    <submittedName>
        <fullName evidence="2">Uncharacterized protein</fullName>
    </submittedName>
</protein>
<feature type="region of interest" description="Disordered" evidence="1">
    <location>
        <begin position="183"/>
        <end position="210"/>
    </location>
</feature>
<dbReference type="Proteomes" id="UP001233172">
    <property type="component" value="Unassembled WGS sequence"/>
</dbReference>
<accession>A0AAD8AP12</accession>
<dbReference type="AlphaFoldDB" id="A0AAD8AP12"/>
<evidence type="ECO:0000256" key="1">
    <source>
        <dbReference type="SAM" id="MobiDB-lite"/>
    </source>
</evidence>
<name>A0AAD8AP12_BIOPF</name>
<dbReference type="EMBL" id="JASAOG010000405">
    <property type="protein sequence ID" value="KAK0039760.1"/>
    <property type="molecule type" value="Genomic_DNA"/>
</dbReference>
<keyword evidence="3" id="KW-1185">Reference proteome</keyword>
<proteinExistence type="predicted"/>
<evidence type="ECO:0000313" key="3">
    <source>
        <dbReference type="Proteomes" id="UP001233172"/>
    </source>
</evidence>
<evidence type="ECO:0000313" key="2">
    <source>
        <dbReference type="EMBL" id="KAK0039760.1"/>
    </source>
</evidence>